<accession>A0A4R6BYM6</accession>
<proteinExistence type="predicted"/>
<dbReference type="OrthoDB" id="9182727at2"/>
<feature type="domain" description="PIN like" evidence="1">
    <location>
        <begin position="19"/>
        <end position="247"/>
    </location>
</feature>
<evidence type="ECO:0000313" key="2">
    <source>
        <dbReference type="EMBL" id="TDM13567.1"/>
    </source>
</evidence>
<dbReference type="Proteomes" id="UP000294843">
    <property type="component" value="Unassembled WGS sequence"/>
</dbReference>
<evidence type="ECO:0000259" key="1">
    <source>
        <dbReference type="Pfam" id="PF18476"/>
    </source>
</evidence>
<reference evidence="2 3" key="1">
    <citation type="submission" date="2019-01" db="EMBL/GenBank/DDBJ databases">
        <title>Draft genome sequences of the type strains of six Macrococcus species.</title>
        <authorList>
            <person name="Mazhar S."/>
            <person name="Altermann E."/>
            <person name="Hill C."/>
            <person name="Mcauliffe O."/>
        </authorList>
    </citation>
    <scope>NUCLEOTIDE SEQUENCE [LARGE SCALE GENOMIC DNA]</scope>
    <source>
        <strain evidence="2 3">ATCC 51825</strain>
    </source>
</reference>
<name>A0A4R6BYM6_9STAP</name>
<comment type="caution">
    <text evidence="2">The sequence shown here is derived from an EMBL/GenBank/DDBJ whole genome shotgun (WGS) entry which is preliminary data.</text>
</comment>
<dbReference type="InterPro" id="IPR041578">
    <property type="entry name" value="PIN_8"/>
</dbReference>
<protein>
    <recommendedName>
        <fullName evidence="1">PIN like domain-containing protein</fullName>
    </recommendedName>
</protein>
<evidence type="ECO:0000313" key="3">
    <source>
        <dbReference type="Proteomes" id="UP000294843"/>
    </source>
</evidence>
<gene>
    <name evidence="2" type="ORF">ERX55_08205</name>
</gene>
<sequence>MSELITNEEFKRLWDKDPIVVIDSCSLLDLYRYASRPAKKILSMLEEIESQIWIPSHVLIEFENNKSNVIQVSHNKYKNVISDTKKLINMTEDKINSNFVRYGKFEYPEIHSLKTELKRKLIEACSIANQFTDKVSEEINENKKLLLQNNIETFIEHLTSKGQSGTPLSLKEKIDVYKEGEIRYKYLIPPGYKDIDKDKKDITNTKKYGDLLIWKEILKKAHDDKVSVIFITDDEKEDWWELSGGPSSKIIKARSELTSEFKEVTDNDSSEFFMLTLPYLIKNLSSLKEIDCKENYLMNLDLQPEDTVLDIFERLNWQNKLSDECSLEYELSNNGILQTYISDLLQDVEISEYLNLHFDEIYTDYDEDNIIIEGNFYSDILINEVIYEYDDFTSDVVAQITLKGNFSIEFKFSVSDDTTEIEEHDEVLTLFNFEIKDYKELSKEFDYHFERCMICNKNIGAYMTGNSDFICEICSIDYEGCPKCGKLYPSGSLEGSYCYNCMHEE</sequence>
<organism evidence="2 3">
    <name type="scientific">Macrococcus bovicus</name>
    <dbReference type="NCBI Taxonomy" id="69968"/>
    <lineage>
        <taxon>Bacteria</taxon>
        <taxon>Bacillati</taxon>
        <taxon>Bacillota</taxon>
        <taxon>Bacilli</taxon>
        <taxon>Bacillales</taxon>
        <taxon>Staphylococcaceae</taxon>
        <taxon>Macrococcus</taxon>
    </lineage>
</organism>
<dbReference type="EMBL" id="SCWF01000009">
    <property type="protein sequence ID" value="TDM13567.1"/>
    <property type="molecule type" value="Genomic_DNA"/>
</dbReference>
<dbReference type="RefSeq" id="WP_133452091.1">
    <property type="nucleotide sequence ID" value="NZ_SCWF01000009.1"/>
</dbReference>
<dbReference type="AlphaFoldDB" id="A0A4R6BYM6"/>
<keyword evidence="3" id="KW-1185">Reference proteome</keyword>
<dbReference type="Pfam" id="PF18476">
    <property type="entry name" value="PIN_8"/>
    <property type="match status" value="1"/>
</dbReference>